<keyword evidence="1" id="KW-0540">Nuclease</keyword>
<dbReference type="SUPFAM" id="SSF56300">
    <property type="entry name" value="Metallo-dependent phosphatases"/>
    <property type="match status" value="1"/>
</dbReference>
<dbReference type="InterPro" id="IPR004843">
    <property type="entry name" value="Calcineurin-like_PHP"/>
</dbReference>
<dbReference type="Proteomes" id="UP000186074">
    <property type="component" value="Chromosome"/>
</dbReference>
<dbReference type="CDD" id="cd00840">
    <property type="entry name" value="MPP_Mre11_N"/>
    <property type="match status" value="1"/>
</dbReference>
<dbReference type="AlphaFoldDB" id="A0A1P8KMS6"/>
<feature type="domain" description="Calcineurin-like phosphoesterase" evidence="4">
    <location>
        <begin position="1"/>
        <end position="202"/>
    </location>
</feature>
<dbReference type="OrthoDB" id="9773856at2"/>
<dbReference type="PANTHER" id="PTHR30337">
    <property type="entry name" value="COMPONENT OF ATP-DEPENDENT DSDNA EXONUCLEASE"/>
    <property type="match status" value="1"/>
</dbReference>
<dbReference type="PANTHER" id="PTHR30337:SF0">
    <property type="entry name" value="NUCLEASE SBCCD SUBUNIT D"/>
    <property type="match status" value="1"/>
</dbReference>
<dbReference type="EMBL" id="CP019070">
    <property type="protein sequence ID" value="APW65870.1"/>
    <property type="molecule type" value="Genomic_DNA"/>
</dbReference>
<dbReference type="Pfam" id="PF00149">
    <property type="entry name" value="Metallophos"/>
    <property type="match status" value="1"/>
</dbReference>
<dbReference type="InterPro" id="IPR050535">
    <property type="entry name" value="DNA_Repair-Maintenance_Comp"/>
</dbReference>
<dbReference type="Gene3D" id="3.60.21.10">
    <property type="match status" value="1"/>
</dbReference>
<dbReference type="KEGG" id="alp:LPB137_08375"/>
<evidence type="ECO:0000259" key="4">
    <source>
        <dbReference type="Pfam" id="PF00149"/>
    </source>
</evidence>
<reference evidence="5 6" key="1">
    <citation type="submission" date="2017-01" db="EMBL/GenBank/DDBJ databases">
        <title>Genome sequencing of Arcobacter sp. LPB0137.</title>
        <authorList>
            <person name="Lee G.-W."/>
            <person name="Yi H."/>
        </authorList>
    </citation>
    <scope>NUCLEOTIDE SEQUENCE [LARGE SCALE GENOMIC DNA]</scope>
    <source>
        <strain evidence="5 6">LPB0137</strain>
    </source>
</reference>
<evidence type="ECO:0000313" key="5">
    <source>
        <dbReference type="EMBL" id="APW65870.1"/>
    </source>
</evidence>
<dbReference type="GO" id="GO:0004527">
    <property type="term" value="F:exonuclease activity"/>
    <property type="evidence" value="ECO:0007669"/>
    <property type="project" value="UniProtKB-KW"/>
</dbReference>
<keyword evidence="6" id="KW-1185">Reference proteome</keyword>
<gene>
    <name evidence="5" type="ORF">LPB137_08375</name>
</gene>
<organism evidence="5 6">
    <name type="scientific">Poseidonibacter parvus</name>
    <dbReference type="NCBI Taxonomy" id="1850254"/>
    <lineage>
        <taxon>Bacteria</taxon>
        <taxon>Pseudomonadati</taxon>
        <taxon>Campylobacterota</taxon>
        <taxon>Epsilonproteobacteria</taxon>
        <taxon>Campylobacterales</taxon>
        <taxon>Arcobacteraceae</taxon>
        <taxon>Poseidonibacter</taxon>
    </lineage>
</organism>
<name>A0A1P8KMS6_9BACT</name>
<accession>A0A1P8KMS6</accession>
<keyword evidence="2" id="KW-0378">Hydrolase</keyword>
<evidence type="ECO:0000313" key="6">
    <source>
        <dbReference type="Proteomes" id="UP000186074"/>
    </source>
</evidence>
<dbReference type="InterPro" id="IPR029052">
    <property type="entry name" value="Metallo-depent_PP-like"/>
</dbReference>
<dbReference type="STRING" id="1850254.LPB137_08375"/>
<proteinExistence type="predicted"/>
<dbReference type="InterPro" id="IPR041796">
    <property type="entry name" value="Mre11_N"/>
</dbReference>
<protein>
    <submittedName>
        <fullName evidence="5">Exonuclease sbcCD subunit D</fullName>
    </submittedName>
</protein>
<sequence length="382" mass="44409">MKILHFSDTHLGYNDLDILDENNINQREADFYDAFTQVVNQIIKIKPDFIIHTGDLFHRSSPSNRAITFALEQFKIIDNLDIPFILIAGNHSTPRTNLSSPILKIFENFKNVYASYSQEYKKIEFDDVVFHTLPHMNDDSIALDQIELCESSIDTRKKNIMMMHCTVGAWYLMNEYGEWVYPSDKEYIFEKMDYVALGHWHGFGAVSIKGTKEKYENVFYSGSLERTSLNDKRNEKGFVVLDIEDDLLNTLHVEYKQINIRPIRVKEIDCSDYEQSIQNIDSSDTLNAIVDVKLTNLSSLQSIDIQNSSIKELFPDAMSVNIKREFKNSSSDSKVEDIEALSLEEYFLEHIQDDSKKEEYDRLKNKVQELFSLYEESTNDTN</sequence>
<evidence type="ECO:0000256" key="2">
    <source>
        <dbReference type="ARBA" id="ARBA00022801"/>
    </source>
</evidence>
<evidence type="ECO:0000256" key="1">
    <source>
        <dbReference type="ARBA" id="ARBA00022722"/>
    </source>
</evidence>
<keyword evidence="3 5" id="KW-0269">Exonuclease</keyword>
<evidence type="ECO:0000256" key="3">
    <source>
        <dbReference type="ARBA" id="ARBA00022839"/>
    </source>
</evidence>
<dbReference type="RefSeq" id="WP_076086982.1">
    <property type="nucleotide sequence ID" value="NZ_CP019070.1"/>
</dbReference>